<proteinExistence type="predicted"/>
<evidence type="ECO:0000313" key="2">
    <source>
        <dbReference type="Proteomes" id="UP000030762"/>
    </source>
</evidence>
<dbReference type="GeneID" id="19942939"/>
<dbReference type="Proteomes" id="UP000030762">
    <property type="component" value="Unassembled WGS sequence"/>
</dbReference>
<keyword evidence="2" id="KW-1185">Reference proteome</keyword>
<dbReference type="OMA" id="ANLQCCK"/>
<sequence length="350" mass="38727">MTMMEAKRAKTNAGRWLLPPVILQVIHYLDEASDALAILQAVPSDARDEALDALVTLLTQDEFLWPTAEVDVLIKMDEATVITALPAFGHLKVNEKAGAVDFCCRTPCPPMPNVRAAVDCVQDLQLKFGPWVPSIVHLDINVKRTPLESHALERELAACPKLEGLNVQWDDVVDQTQLDDVMAAVAASCPRLAYLRLFSKTDANLQCCKRLLPWLSQPNARIFKLFGIDFASPAAKTLAHALLLTTTLETIKLDDASNVILSFLAPSSPPLPRQLRKLAFKFGSTSVDIPTLAAKLSPTVIRSLDVRFDETRDISPIMTTLPRTMRKLHLETVTMTVFPTLPKLQKLDFS</sequence>
<dbReference type="SUPFAM" id="SSF52047">
    <property type="entry name" value="RNI-like"/>
    <property type="match status" value="1"/>
</dbReference>
<evidence type="ECO:0008006" key="3">
    <source>
        <dbReference type="Google" id="ProtNLM"/>
    </source>
</evidence>
<name>T0R1T9_SAPDV</name>
<protein>
    <recommendedName>
        <fullName evidence="3">F-box domain-containing protein</fullName>
    </recommendedName>
</protein>
<dbReference type="InterPro" id="IPR032675">
    <property type="entry name" value="LRR_dom_sf"/>
</dbReference>
<dbReference type="InParanoid" id="T0R1T9"/>
<dbReference type="VEuPathDB" id="FungiDB:SDRG_02212"/>
<accession>T0R1T9</accession>
<dbReference type="RefSeq" id="XP_008606009.1">
    <property type="nucleotide sequence ID" value="XM_008607787.1"/>
</dbReference>
<reference evidence="1 2" key="1">
    <citation type="submission" date="2012-04" db="EMBL/GenBank/DDBJ databases">
        <title>The Genome Sequence of Saprolegnia declina VS20.</title>
        <authorList>
            <consortium name="The Broad Institute Genome Sequencing Platform"/>
            <person name="Russ C."/>
            <person name="Nusbaum C."/>
            <person name="Tyler B."/>
            <person name="van West P."/>
            <person name="Dieguez-Uribeondo J."/>
            <person name="de Bruijn I."/>
            <person name="Tripathy S."/>
            <person name="Jiang R."/>
            <person name="Young S.K."/>
            <person name="Zeng Q."/>
            <person name="Gargeya S."/>
            <person name="Fitzgerald M."/>
            <person name="Haas B."/>
            <person name="Abouelleil A."/>
            <person name="Alvarado L."/>
            <person name="Arachchi H.M."/>
            <person name="Berlin A."/>
            <person name="Chapman S.B."/>
            <person name="Goldberg J."/>
            <person name="Griggs A."/>
            <person name="Gujja S."/>
            <person name="Hansen M."/>
            <person name="Howarth C."/>
            <person name="Imamovic A."/>
            <person name="Larimer J."/>
            <person name="McCowen C."/>
            <person name="Montmayeur A."/>
            <person name="Murphy C."/>
            <person name="Neiman D."/>
            <person name="Pearson M."/>
            <person name="Priest M."/>
            <person name="Roberts A."/>
            <person name="Saif S."/>
            <person name="Shea T."/>
            <person name="Sisk P."/>
            <person name="Sykes S."/>
            <person name="Wortman J."/>
            <person name="Nusbaum C."/>
            <person name="Birren B."/>
        </authorList>
    </citation>
    <scope>NUCLEOTIDE SEQUENCE [LARGE SCALE GENOMIC DNA]</scope>
    <source>
        <strain evidence="1 2">VS20</strain>
    </source>
</reference>
<evidence type="ECO:0000313" key="1">
    <source>
        <dbReference type="EMBL" id="EQC40310.1"/>
    </source>
</evidence>
<gene>
    <name evidence="1" type="ORF">SDRG_02212</name>
</gene>
<dbReference type="AlphaFoldDB" id="T0R1T9"/>
<dbReference type="Gene3D" id="3.80.10.10">
    <property type="entry name" value="Ribonuclease Inhibitor"/>
    <property type="match status" value="1"/>
</dbReference>
<organism evidence="1 2">
    <name type="scientific">Saprolegnia diclina (strain VS20)</name>
    <dbReference type="NCBI Taxonomy" id="1156394"/>
    <lineage>
        <taxon>Eukaryota</taxon>
        <taxon>Sar</taxon>
        <taxon>Stramenopiles</taxon>
        <taxon>Oomycota</taxon>
        <taxon>Saprolegniomycetes</taxon>
        <taxon>Saprolegniales</taxon>
        <taxon>Saprolegniaceae</taxon>
        <taxon>Saprolegnia</taxon>
    </lineage>
</organism>
<dbReference type="EMBL" id="JH767136">
    <property type="protein sequence ID" value="EQC40310.1"/>
    <property type="molecule type" value="Genomic_DNA"/>
</dbReference>